<dbReference type="EMBL" id="JADIKM010000001">
    <property type="protein sequence ID" value="MFK2903531.1"/>
    <property type="molecule type" value="Genomic_DNA"/>
</dbReference>
<accession>A0ABW8JTP8</accession>
<sequence length="257" mass="27115">MPPRPRFILLLACALPALWPLAGTATDNAVLAAGAGVQRMPAWPGAKNDRQDPVPYIDIELPGVGSFSTLDGLELEFLHGPAVRGGLYGGYQWGRERSDLGALGGKVPSLSPRVNLGGYLEWQINKAMDVGANLSHDTQGAGAYLNLYVDTDLPALGPVEEAATLRWSLMNGAAMNRFFGLGNASAAALGVAPWHPSGGSEMASLEYDLFVPTSHHTGVALALVYGRLLGGAANSPLVQQFGTANQWSESLAFIWHP</sequence>
<protein>
    <submittedName>
        <fullName evidence="2">MipA/OmpV family protein</fullName>
    </submittedName>
</protein>
<organism evidence="2 3">
    <name type="scientific">Dyella ginsengisoli</name>
    <dbReference type="NCBI Taxonomy" id="363848"/>
    <lineage>
        <taxon>Bacteria</taxon>
        <taxon>Pseudomonadati</taxon>
        <taxon>Pseudomonadota</taxon>
        <taxon>Gammaproteobacteria</taxon>
        <taxon>Lysobacterales</taxon>
        <taxon>Rhodanobacteraceae</taxon>
        <taxon>Dyella</taxon>
    </lineage>
</organism>
<feature type="chain" id="PRO_5046441902" evidence="1">
    <location>
        <begin position="26"/>
        <end position="257"/>
    </location>
</feature>
<evidence type="ECO:0000313" key="2">
    <source>
        <dbReference type="EMBL" id="MFK2903531.1"/>
    </source>
</evidence>
<dbReference type="Pfam" id="PF06629">
    <property type="entry name" value="MipA"/>
    <property type="match status" value="1"/>
</dbReference>
<feature type="signal peptide" evidence="1">
    <location>
        <begin position="1"/>
        <end position="25"/>
    </location>
</feature>
<keyword evidence="1" id="KW-0732">Signal</keyword>
<dbReference type="RefSeq" id="WP_404631057.1">
    <property type="nucleotide sequence ID" value="NZ_JADIKM010000001.1"/>
</dbReference>
<evidence type="ECO:0000313" key="3">
    <source>
        <dbReference type="Proteomes" id="UP001620460"/>
    </source>
</evidence>
<reference evidence="2 3" key="1">
    <citation type="submission" date="2020-10" db="EMBL/GenBank/DDBJ databases">
        <title>Phylogeny of dyella-like bacteria.</title>
        <authorList>
            <person name="Fu J."/>
        </authorList>
    </citation>
    <scope>NUCLEOTIDE SEQUENCE [LARGE SCALE GENOMIC DNA]</scope>
    <source>
        <strain evidence="2 3">Gsoil3046</strain>
    </source>
</reference>
<keyword evidence="3" id="KW-1185">Reference proteome</keyword>
<dbReference type="InterPro" id="IPR010583">
    <property type="entry name" value="MipA"/>
</dbReference>
<dbReference type="Proteomes" id="UP001620460">
    <property type="component" value="Unassembled WGS sequence"/>
</dbReference>
<comment type="caution">
    <text evidence="2">The sequence shown here is derived from an EMBL/GenBank/DDBJ whole genome shotgun (WGS) entry which is preliminary data.</text>
</comment>
<proteinExistence type="predicted"/>
<gene>
    <name evidence="2" type="ORF">ISP17_06135</name>
</gene>
<name>A0ABW8JTP8_9GAMM</name>
<evidence type="ECO:0000256" key="1">
    <source>
        <dbReference type="SAM" id="SignalP"/>
    </source>
</evidence>